<feature type="domain" description="DUF4440" evidence="1">
    <location>
        <begin position="10"/>
        <end position="120"/>
    </location>
</feature>
<dbReference type="InterPro" id="IPR027843">
    <property type="entry name" value="DUF4440"/>
</dbReference>
<dbReference type="InterPro" id="IPR032710">
    <property type="entry name" value="NTF2-like_dom_sf"/>
</dbReference>
<dbReference type="InterPro" id="IPR011944">
    <property type="entry name" value="Steroid_delta5-4_isomerase"/>
</dbReference>
<name>A0A975TBL9_9NOST</name>
<sequence length="130" mass="15052">MSSRDREEIRRVFEEVYPENVRTKNIEGYAEMYTDSALWMPPNGPDRCGITDIIEGFASQIAHQNIDPIFTAEEIEVFDDMGYVIGLSIATITPHDGSPTKQARYRALWLMKKDCGTWKIDRQIWNNKHV</sequence>
<dbReference type="Gene3D" id="3.10.450.50">
    <property type="match status" value="1"/>
</dbReference>
<evidence type="ECO:0000313" key="3">
    <source>
        <dbReference type="Proteomes" id="UP000683511"/>
    </source>
</evidence>
<dbReference type="NCBIfam" id="TIGR02246">
    <property type="entry name" value="SgcJ/EcaC family oxidoreductase"/>
    <property type="match status" value="1"/>
</dbReference>
<evidence type="ECO:0000313" key="2">
    <source>
        <dbReference type="EMBL" id="QXE25028.1"/>
    </source>
</evidence>
<keyword evidence="3" id="KW-1185">Reference proteome</keyword>
<dbReference type="KEGG" id="rsin:B6N60_03738"/>
<accession>A0A975TBL9</accession>
<reference evidence="2" key="1">
    <citation type="submission" date="2017-04" db="EMBL/GenBank/DDBJ databases">
        <title>Genome deletions in a multicellular cyanobacterial endosymbiont for morphological adaptation in marine diatoms.</title>
        <authorList>
            <person name="Wang Y."/>
            <person name="Gao H."/>
            <person name="Li R."/>
            <person name="Xu X."/>
        </authorList>
    </citation>
    <scope>NUCLEOTIDE SEQUENCE</scope>
    <source>
        <strain evidence="2">FACHB 800</strain>
    </source>
</reference>
<organism evidence="2 3">
    <name type="scientific">Richelia sinica FACHB-800</name>
    <dbReference type="NCBI Taxonomy" id="1357546"/>
    <lineage>
        <taxon>Bacteria</taxon>
        <taxon>Bacillati</taxon>
        <taxon>Cyanobacteriota</taxon>
        <taxon>Cyanophyceae</taxon>
        <taxon>Nostocales</taxon>
        <taxon>Nostocaceae</taxon>
        <taxon>Richelia</taxon>
    </lineage>
</organism>
<protein>
    <recommendedName>
        <fullName evidence="1">DUF4440 domain-containing protein</fullName>
    </recommendedName>
</protein>
<dbReference type="SUPFAM" id="SSF54427">
    <property type="entry name" value="NTF2-like"/>
    <property type="match status" value="1"/>
</dbReference>
<dbReference type="Proteomes" id="UP000683511">
    <property type="component" value="Chromosome"/>
</dbReference>
<gene>
    <name evidence="2" type="ORF">B6N60_03738</name>
</gene>
<dbReference type="RefSeq" id="WP_190602442.1">
    <property type="nucleotide sequence ID" value="NZ_CP021056.1"/>
</dbReference>
<evidence type="ECO:0000259" key="1">
    <source>
        <dbReference type="Pfam" id="PF14534"/>
    </source>
</evidence>
<dbReference type="EMBL" id="CP021056">
    <property type="protein sequence ID" value="QXE25028.1"/>
    <property type="molecule type" value="Genomic_DNA"/>
</dbReference>
<dbReference type="AlphaFoldDB" id="A0A975TBL9"/>
<dbReference type="Pfam" id="PF14534">
    <property type="entry name" value="DUF4440"/>
    <property type="match status" value="1"/>
</dbReference>
<proteinExistence type="predicted"/>